<feature type="transmembrane region" description="Helical" evidence="1">
    <location>
        <begin position="24"/>
        <end position="45"/>
    </location>
</feature>
<organism evidence="2 3">
    <name type="scientific">Streptomyces broussonetiae</name>
    <dbReference type="NCBI Taxonomy" id="2686304"/>
    <lineage>
        <taxon>Bacteria</taxon>
        <taxon>Bacillati</taxon>
        <taxon>Actinomycetota</taxon>
        <taxon>Actinomycetes</taxon>
        <taxon>Kitasatosporales</taxon>
        <taxon>Streptomycetaceae</taxon>
        <taxon>Streptomyces</taxon>
    </lineage>
</organism>
<reference evidence="2 3" key="1">
    <citation type="submission" date="2024-01" db="EMBL/GenBank/DDBJ databases">
        <title>Genome mining of biosynthetic gene clusters to explore secondary metabolites of Streptomyces sp.</title>
        <authorList>
            <person name="Baig A."/>
            <person name="Ajitkumar Shintre N."/>
            <person name="Kumar H."/>
            <person name="Anbarasu A."/>
            <person name="Ramaiah S."/>
        </authorList>
    </citation>
    <scope>NUCLEOTIDE SEQUENCE [LARGE SCALE GENOMIC DNA]</scope>
    <source>
        <strain evidence="2 3">A57</strain>
    </source>
</reference>
<keyword evidence="3" id="KW-1185">Reference proteome</keyword>
<gene>
    <name evidence="2" type="ORF">VSS16_31220</name>
</gene>
<proteinExistence type="predicted"/>
<comment type="caution">
    <text evidence="2">The sequence shown here is derived from an EMBL/GenBank/DDBJ whole genome shotgun (WGS) entry which is preliminary data.</text>
</comment>
<keyword evidence="1" id="KW-1133">Transmembrane helix</keyword>
<sequence length="91" mass="10725">MDLIALLVLAIVLCGLLIWVLVTYWAWIVPLVILGVALRLAWMWLRHWLAMRRIRVQTAKAKQQLDAAYRRSQARMEQLAREHHIRKGITK</sequence>
<dbReference type="Proteomes" id="UP001585080">
    <property type="component" value="Unassembled WGS sequence"/>
</dbReference>
<keyword evidence="1" id="KW-0472">Membrane</keyword>
<dbReference type="EMBL" id="JAYMRP010000040">
    <property type="protein sequence ID" value="MFB8777141.1"/>
    <property type="molecule type" value="Genomic_DNA"/>
</dbReference>
<evidence type="ECO:0000256" key="1">
    <source>
        <dbReference type="SAM" id="Phobius"/>
    </source>
</evidence>
<keyword evidence="1" id="KW-0812">Transmembrane</keyword>
<accession>A0ABV5EJX2</accession>
<protein>
    <submittedName>
        <fullName evidence="2">Uncharacterized protein</fullName>
    </submittedName>
</protein>
<evidence type="ECO:0000313" key="3">
    <source>
        <dbReference type="Proteomes" id="UP001585080"/>
    </source>
</evidence>
<evidence type="ECO:0000313" key="2">
    <source>
        <dbReference type="EMBL" id="MFB8777141.1"/>
    </source>
</evidence>
<dbReference type="RefSeq" id="WP_376735632.1">
    <property type="nucleotide sequence ID" value="NZ_JAYMRP010000040.1"/>
</dbReference>
<name>A0ABV5EJX2_9ACTN</name>